<dbReference type="SMART" id="SM00065">
    <property type="entry name" value="GAF"/>
    <property type="match status" value="2"/>
</dbReference>
<dbReference type="SUPFAM" id="SSF55781">
    <property type="entry name" value="GAF domain-like"/>
    <property type="match status" value="2"/>
</dbReference>
<dbReference type="InterPro" id="IPR003018">
    <property type="entry name" value="GAF"/>
</dbReference>
<dbReference type="PANTHER" id="PTHR43155">
    <property type="entry name" value="CYCLIC DI-GMP PHOSPHODIESTERASE PA4108-RELATED"/>
    <property type="match status" value="1"/>
</dbReference>
<keyword evidence="3" id="KW-1185">Reference proteome</keyword>
<evidence type="ECO:0000259" key="1">
    <source>
        <dbReference type="SMART" id="SM00065"/>
    </source>
</evidence>
<dbReference type="InterPro" id="IPR029016">
    <property type="entry name" value="GAF-like_dom_sf"/>
</dbReference>
<dbReference type="AlphaFoldDB" id="A0A1R2BED2"/>
<feature type="domain" description="GAF" evidence="1">
    <location>
        <begin position="70"/>
        <end position="214"/>
    </location>
</feature>
<sequence length="427" mass="47801">MAKLSSSEQEYLMTHEIDKLFESMMESLVLEKPNDPRAFLAQHLTKQSLLSFQDICHLLEAFKQVSAATSPLSASTKIIDLVCSLLHCDRASLFLHDSLHNLLRMVVGKEARGIVLAENSGFTWKVFKSRQIVNIQDAYSNPSFDASVDITTGYKTENMLGVPINDSQGNVIGVLLALNKHSGNFSKKDEAVLMQLSNQAGVVIKNAIYYQKAINNELKSKALLKFVRQINKDAPGQSLAVELVTKAKDLLQAETCNIFMVDYAGDLLVPIATDSPYDYRLPLSSGILGQCVKNAEIINIDHNNSRFSREFDEKFGYITETLLIVPIKIESRVVGLVQITNKQSDAMFGDVKIYSKFDDDDVELLMTFNEILGKKLEKLFDSFSKKTNKGDDRAVNFQSSFGKIRYKTQELPEGAIKESEEEDDIKV</sequence>
<dbReference type="Gene3D" id="1.20.890.10">
    <property type="entry name" value="cAMP-dependent protein kinase regulatory subunit, dimerization-anchoring domain"/>
    <property type="match status" value="1"/>
</dbReference>
<proteinExistence type="predicted"/>
<comment type="caution">
    <text evidence="2">The sequence shown here is derived from an EMBL/GenBank/DDBJ whole genome shotgun (WGS) entry which is preliminary data.</text>
</comment>
<evidence type="ECO:0000313" key="3">
    <source>
        <dbReference type="Proteomes" id="UP000187209"/>
    </source>
</evidence>
<dbReference type="CDD" id="cd22961">
    <property type="entry name" value="DD_TEX55-like"/>
    <property type="match status" value="1"/>
</dbReference>
<accession>A0A1R2BED2</accession>
<dbReference type="EMBL" id="MPUH01000709">
    <property type="protein sequence ID" value="OMJ75121.1"/>
    <property type="molecule type" value="Genomic_DNA"/>
</dbReference>
<dbReference type="PANTHER" id="PTHR43155:SF2">
    <property type="entry name" value="CYCLIC DI-GMP PHOSPHODIESTERASE PA4108"/>
    <property type="match status" value="1"/>
</dbReference>
<dbReference type="Pfam" id="PF01590">
    <property type="entry name" value="GAF"/>
    <property type="match status" value="2"/>
</dbReference>
<feature type="domain" description="GAF" evidence="1">
    <location>
        <begin position="235"/>
        <end position="387"/>
    </location>
</feature>
<dbReference type="SUPFAM" id="SSF47391">
    <property type="entry name" value="Dimerization-anchoring domain of cAMP-dependent PK regulatory subunit"/>
    <property type="match status" value="1"/>
</dbReference>
<dbReference type="OrthoDB" id="74705at2759"/>
<reference evidence="2 3" key="1">
    <citation type="submission" date="2016-11" db="EMBL/GenBank/DDBJ databases">
        <title>The macronuclear genome of Stentor coeruleus: a giant cell with tiny introns.</title>
        <authorList>
            <person name="Slabodnick M."/>
            <person name="Ruby J.G."/>
            <person name="Reiff S.B."/>
            <person name="Swart E.C."/>
            <person name="Gosai S."/>
            <person name="Prabakaran S."/>
            <person name="Witkowska E."/>
            <person name="Larue G.E."/>
            <person name="Fisher S."/>
            <person name="Freeman R.M."/>
            <person name="Gunawardena J."/>
            <person name="Chu W."/>
            <person name="Stover N.A."/>
            <person name="Gregory B.D."/>
            <person name="Nowacki M."/>
            <person name="Derisi J."/>
            <person name="Roy S.W."/>
            <person name="Marshall W.F."/>
            <person name="Sood P."/>
        </authorList>
    </citation>
    <scope>NUCLEOTIDE SEQUENCE [LARGE SCALE GENOMIC DNA]</scope>
    <source>
        <strain evidence="2">WM001</strain>
    </source>
</reference>
<dbReference type="Gene3D" id="3.30.450.40">
    <property type="match status" value="2"/>
</dbReference>
<gene>
    <name evidence="2" type="ORF">SteCoe_25822</name>
</gene>
<dbReference type="Proteomes" id="UP000187209">
    <property type="component" value="Unassembled WGS sequence"/>
</dbReference>
<evidence type="ECO:0000313" key="2">
    <source>
        <dbReference type="EMBL" id="OMJ75121.1"/>
    </source>
</evidence>
<organism evidence="2 3">
    <name type="scientific">Stentor coeruleus</name>
    <dbReference type="NCBI Taxonomy" id="5963"/>
    <lineage>
        <taxon>Eukaryota</taxon>
        <taxon>Sar</taxon>
        <taxon>Alveolata</taxon>
        <taxon>Ciliophora</taxon>
        <taxon>Postciliodesmatophora</taxon>
        <taxon>Heterotrichea</taxon>
        <taxon>Heterotrichida</taxon>
        <taxon>Stentoridae</taxon>
        <taxon>Stentor</taxon>
    </lineage>
</organism>
<protein>
    <recommendedName>
        <fullName evidence="1">GAF domain-containing protein</fullName>
    </recommendedName>
</protein>
<name>A0A1R2BED2_9CILI</name>